<gene>
    <name evidence="18" type="primary">ribF</name>
    <name evidence="18" type="ordered locus">Minf_2147</name>
</gene>
<dbReference type="EC" id="2.7.1.26" evidence="15"/>
<dbReference type="GO" id="GO:0009398">
    <property type="term" value="P:FMN biosynthetic process"/>
    <property type="evidence" value="ECO:0007669"/>
    <property type="project" value="UniProtKB-UniRule"/>
</dbReference>
<dbReference type="RefSeq" id="WP_012464483.1">
    <property type="nucleotide sequence ID" value="NC_010794.1"/>
</dbReference>
<organism evidence="18 19">
    <name type="scientific">Methylacidiphilum infernorum (isolate V4)</name>
    <name type="common">Methylokorus infernorum (strain V4)</name>
    <dbReference type="NCBI Taxonomy" id="481448"/>
    <lineage>
        <taxon>Bacteria</taxon>
        <taxon>Pseudomonadati</taxon>
        <taxon>Verrucomicrobiota</taxon>
        <taxon>Methylacidiphilae</taxon>
        <taxon>Methylacidiphilales</taxon>
        <taxon>Methylacidiphilaceae</taxon>
        <taxon>Methylacidiphilum (ex Ratnadevi et al. 2023)</taxon>
    </lineage>
</organism>
<keyword evidence="10 15" id="KW-0274">FAD</keyword>
<sequence length="334" mass="37629">MCLPSPKSQESAGNEKDVPLADDPQQVEVFSFFALGENPQIENIAIGVFDGLHLGHQKILERLLSLGTAENCLVLSFDPHPLAVISPEQAPPSLLSLSQKKNLLHLYGIKHILFVQFDQRLRQLRAELFLITLKKIFPRLRAVVVGEDFRFGLNAEGNVAFLKERGRNLRVQTVVVPPLIRYGEPISSTRIRKAIVQRNFWLASELLGRSYKIEGYVAAGRGAGKEIGFPTANLEGIAQLLPPPGVYGCQVEYKNEFFFGVANYGRRPTVQDGGELVLEVHLLNFSGDLYGEKLSLFNFQFLREEKKFLSLPELKSQIEKDIQKAKEFFMPKFF</sequence>
<evidence type="ECO:0000256" key="2">
    <source>
        <dbReference type="ARBA" id="ARBA00004726"/>
    </source>
</evidence>
<keyword evidence="6 15" id="KW-0808">Transferase</keyword>
<comment type="similarity">
    <text evidence="15">Belongs to the ribF family.</text>
</comment>
<dbReference type="CDD" id="cd02064">
    <property type="entry name" value="FAD_synthetase_N"/>
    <property type="match status" value="1"/>
</dbReference>
<dbReference type="PANTHER" id="PTHR22749:SF6">
    <property type="entry name" value="RIBOFLAVIN KINASE"/>
    <property type="match status" value="1"/>
</dbReference>
<keyword evidence="7 15" id="KW-0548">Nucleotidyltransferase</keyword>
<comment type="pathway">
    <text evidence="3 15">Cofactor biosynthesis; FMN biosynthesis; FMN from riboflavin (ATP route): step 1/1.</text>
</comment>
<protein>
    <recommendedName>
        <fullName evidence="15">Riboflavin biosynthesis protein</fullName>
    </recommendedName>
    <domain>
        <recommendedName>
            <fullName evidence="15">Riboflavin kinase</fullName>
            <ecNumber evidence="15">2.7.1.26</ecNumber>
        </recommendedName>
        <alternativeName>
            <fullName evidence="15">Flavokinase</fullName>
        </alternativeName>
    </domain>
    <domain>
        <recommendedName>
            <fullName evidence="15">FMN adenylyltransferase</fullName>
            <ecNumber evidence="15">2.7.7.2</ecNumber>
        </recommendedName>
        <alternativeName>
            <fullName evidence="15">FAD pyrophosphorylase</fullName>
        </alternativeName>
        <alternativeName>
            <fullName evidence="15">FAD synthase</fullName>
        </alternativeName>
    </domain>
</protein>
<dbReference type="KEGG" id="min:Minf_2147"/>
<evidence type="ECO:0000256" key="15">
    <source>
        <dbReference type="PIRNR" id="PIRNR004491"/>
    </source>
</evidence>
<dbReference type="HOGENOM" id="CLU_048437_0_2_0"/>
<comment type="catalytic activity">
    <reaction evidence="14 15">
        <text>FMN + ATP + H(+) = FAD + diphosphate</text>
        <dbReference type="Rhea" id="RHEA:17237"/>
        <dbReference type="ChEBI" id="CHEBI:15378"/>
        <dbReference type="ChEBI" id="CHEBI:30616"/>
        <dbReference type="ChEBI" id="CHEBI:33019"/>
        <dbReference type="ChEBI" id="CHEBI:57692"/>
        <dbReference type="ChEBI" id="CHEBI:58210"/>
        <dbReference type="EC" id="2.7.7.2"/>
    </reaction>
</comment>
<feature type="region of interest" description="Disordered" evidence="16">
    <location>
        <begin position="1"/>
        <end position="20"/>
    </location>
</feature>
<dbReference type="GO" id="GO:0005524">
    <property type="term" value="F:ATP binding"/>
    <property type="evidence" value="ECO:0007669"/>
    <property type="project" value="UniProtKB-UniRule"/>
</dbReference>
<dbReference type="Pfam" id="PF01687">
    <property type="entry name" value="Flavokinase"/>
    <property type="match status" value="1"/>
</dbReference>
<dbReference type="UniPathway" id="UPA00277">
    <property type="reaction ID" value="UER00407"/>
</dbReference>
<evidence type="ECO:0000256" key="8">
    <source>
        <dbReference type="ARBA" id="ARBA00022741"/>
    </source>
</evidence>
<keyword evidence="9 15" id="KW-0418">Kinase</keyword>
<evidence type="ECO:0000256" key="12">
    <source>
        <dbReference type="ARBA" id="ARBA00023268"/>
    </source>
</evidence>
<dbReference type="GO" id="GO:0009231">
    <property type="term" value="P:riboflavin biosynthetic process"/>
    <property type="evidence" value="ECO:0007669"/>
    <property type="project" value="InterPro"/>
</dbReference>
<evidence type="ECO:0000256" key="6">
    <source>
        <dbReference type="ARBA" id="ARBA00022679"/>
    </source>
</evidence>
<comment type="catalytic activity">
    <reaction evidence="13 15">
        <text>riboflavin + ATP = FMN + ADP + H(+)</text>
        <dbReference type="Rhea" id="RHEA:14357"/>
        <dbReference type="ChEBI" id="CHEBI:15378"/>
        <dbReference type="ChEBI" id="CHEBI:30616"/>
        <dbReference type="ChEBI" id="CHEBI:57986"/>
        <dbReference type="ChEBI" id="CHEBI:58210"/>
        <dbReference type="ChEBI" id="CHEBI:456216"/>
        <dbReference type="EC" id="2.7.1.26"/>
    </reaction>
</comment>
<evidence type="ECO:0000256" key="9">
    <source>
        <dbReference type="ARBA" id="ARBA00022777"/>
    </source>
</evidence>
<proteinExistence type="inferred from homology"/>
<dbReference type="InterPro" id="IPR015864">
    <property type="entry name" value="FAD_synthase"/>
</dbReference>
<keyword evidence="5 15" id="KW-0288">FMN</keyword>
<dbReference type="Pfam" id="PF06574">
    <property type="entry name" value="FAD_syn"/>
    <property type="match status" value="1"/>
</dbReference>
<dbReference type="InterPro" id="IPR023468">
    <property type="entry name" value="Riboflavin_kinase"/>
</dbReference>
<dbReference type="InterPro" id="IPR015865">
    <property type="entry name" value="Riboflavin_kinase_bac/euk"/>
</dbReference>
<dbReference type="InterPro" id="IPR002606">
    <property type="entry name" value="Riboflavin_kinase_bac"/>
</dbReference>
<dbReference type="STRING" id="481448.Minf_2147"/>
<comment type="function">
    <text evidence="1">Catalyzes the phosphorylation of riboflavin to FMN followed by the adenylation of FMN to FAD.</text>
</comment>
<dbReference type="GO" id="GO:0003919">
    <property type="term" value="F:FMN adenylyltransferase activity"/>
    <property type="evidence" value="ECO:0007669"/>
    <property type="project" value="UniProtKB-UniRule"/>
</dbReference>
<dbReference type="Gene3D" id="2.40.30.30">
    <property type="entry name" value="Riboflavin kinase-like"/>
    <property type="match status" value="1"/>
</dbReference>
<accession>B3DZL6</accession>
<name>B3DZL6_METI4</name>
<dbReference type="GO" id="GO:0006747">
    <property type="term" value="P:FAD biosynthetic process"/>
    <property type="evidence" value="ECO:0007669"/>
    <property type="project" value="UniProtKB-UniRule"/>
</dbReference>
<keyword evidence="11 15" id="KW-0067">ATP-binding</keyword>
<dbReference type="UniPathway" id="UPA00276">
    <property type="reaction ID" value="UER00406"/>
</dbReference>
<reference evidence="18 19" key="1">
    <citation type="journal article" date="2008" name="Biol. Direct">
        <title>Complete genome sequence of the extremely acidophilic methanotroph isolate V4, Methylacidiphilum infernorum, a representative of the bacterial phylum Verrucomicrobia.</title>
        <authorList>
            <person name="Hou S."/>
            <person name="Makarova K.S."/>
            <person name="Saw J.H."/>
            <person name="Senin P."/>
            <person name="Ly B.V."/>
            <person name="Zhou Z."/>
            <person name="Ren Y."/>
            <person name="Wang J."/>
            <person name="Galperin M.Y."/>
            <person name="Omelchenko M.V."/>
            <person name="Wolf Y.I."/>
            <person name="Yutin N."/>
            <person name="Koonin E.V."/>
            <person name="Stott M.B."/>
            <person name="Mountain B.W."/>
            <person name="Crowe M.A."/>
            <person name="Smirnova A.V."/>
            <person name="Dunfield P.F."/>
            <person name="Feng L."/>
            <person name="Wang L."/>
            <person name="Alam M."/>
        </authorList>
    </citation>
    <scope>NUCLEOTIDE SEQUENCE [LARGE SCALE GENOMIC DNA]</scope>
    <source>
        <strain evidence="19">Isolate V4</strain>
    </source>
</reference>
<dbReference type="InterPro" id="IPR023465">
    <property type="entry name" value="Riboflavin_kinase_dom_sf"/>
</dbReference>
<dbReference type="OrthoDB" id="9803667at2"/>
<dbReference type="Proteomes" id="UP000009149">
    <property type="component" value="Chromosome"/>
</dbReference>
<evidence type="ECO:0000313" key="18">
    <source>
        <dbReference type="EMBL" id="ACD84201.1"/>
    </source>
</evidence>
<keyword evidence="12" id="KW-0511">Multifunctional enzyme</keyword>
<evidence type="ECO:0000256" key="5">
    <source>
        <dbReference type="ARBA" id="ARBA00022643"/>
    </source>
</evidence>
<evidence type="ECO:0000256" key="13">
    <source>
        <dbReference type="ARBA" id="ARBA00047880"/>
    </source>
</evidence>
<evidence type="ECO:0000256" key="3">
    <source>
        <dbReference type="ARBA" id="ARBA00005201"/>
    </source>
</evidence>
<dbReference type="NCBIfam" id="NF004162">
    <property type="entry name" value="PRK05627.1-5"/>
    <property type="match status" value="1"/>
</dbReference>
<keyword evidence="4 15" id="KW-0285">Flavoprotein</keyword>
<dbReference type="NCBIfam" id="TIGR00083">
    <property type="entry name" value="ribF"/>
    <property type="match status" value="1"/>
</dbReference>
<evidence type="ECO:0000313" key="19">
    <source>
        <dbReference type="Proteomes" id="UP000009149"/>
    </source>
</evidence>
<evidence type="ECO:0000256" key="4">
    <source>
        <dbReference type="ARBA" id="ARBA00022630"/>
    </source>
</evidence>
<feature type="compositionally biased region" description="Polar residues" evidence="16">
    <location>
        <begin position="1"/>
        <end position="12"/>
    </location>
</feature>
<dbReference type="EMBL" id="CP000975">
    <property type="protein sequence ID" value="ACD84201.1"/>
    <property type="molecule type" value="Genomic_DNA"/>
</dbReference>
<feature type="domain" description="Riboflavin kinase" evidence="17">
    <location>
        <begin position="206"/>
        <end position="330"/>
    </location>
</feature>
<evidence type="ECO:0000256" key="14">
    <source>
        <dbReference type="ARBA" id="ARBA00049494"/>
    </source>
</evidence>
<comment type="pathway">
    <text evidence="2 15">Cofactor biosynthesis; FAD biosynthesis; FAD from FMN: step 1/1.</text>
</comment>
<dbReference type="EC" id="2.7.7.2" evidence="15"/>
<dbReference type="SUPFAM" id="SSF52374">
    <property type="entry name" value="Nucleotidylyl transferase"/>
    <property type="match status" value="1"/>
</dbReference>
<dbReference type="SMART" id="SM00904">
    <property type="entry name" value="Flavokinase"/>
    <property type="match status" value="1"/>
</dbReference>
<dbReference type="SUPFAM" id="SSF82114">
    <property type="entry name" value="Riboflavin kinase-like"/>
    <property type="match status" value="1"/>
</dbReference>
<dbReference type="Gene3D" id="3.40.50.620">
    <property type="entry name" value="HUPs"/>
    <property type="match status" value="1"/>
</dbReference>
<evidence type="ECO:0000256" key="1">
    <source>
        <dbReference type="ARBA" id="ARBA00002121"/>
    </source>
</evidence>
<dbReference type="PANTHER" id="PTHR22749">
    <property type="entry name" value="RIBOFLAVIN KINASE/FMN ADENYLYLTRANSFERASE"/>
    <property type="match status" value="1"/>
</dbReference>
<evidence type="ECO:0000256" key="16">
    <source>
        <dbReference type="SAM" id="MobiDB-lite"/>
    </source>
</evidence>
<dbReference type="AlphaFoldDB" id="B3DZL6"/>
<evidence type="ECO:0000259" key="17">
    <source>
        <dbReference type="SMART" id="SM00904"/>
    </source>
</evidence>
<dbReference type="eggNOG" id="COG0196">
    <property type="taxonomic scope" value="Bacteria"/>
</dbReference>
<evidence type="ECO:0000256" key="7">
    <source>
        <dbReference type="ARBA" id="ARBA00022695"/>
    </source>
</evidence>
<evidence type="ECO:0000256" key="10">
    <source>
        <dbReference type="ARBA" id="ARBA00022827"/>
    </source>
</evidence>
<keyword evidence="8 15" id="KW-0547">Nucleotide-binding</keyword>
<evidence type="ECO:0000256" key="11">
    <source>
        <dbReference type="ARBA" id="ARBA00022840"/>
    </source>
</evidence>
<dbReference type="PIRSF" id="PIRSF004491">
    <property type="entry name" value="FAD_Synth"/>
    <property type="match status" value="1"/>
</dbReference>
<dbReference type="InterPro" id="IPR014729">
    <property type="entry name" value="Rossmann-like_a/b/a_fold"/>
</dbReference>
<dbReference type="GO" id="GO:0008531">
    <property type="term" value="F:riboflavin kinase activity"/>
    <property type="evidence" value="ECO:0007669"/>
    <property type="project" value="UniProtKB-UniRule"/>
</dbReference>